<keyword evidence="1" id="KW-0472">Membrane</keyword>
<evidence type="ECO:0000313" key="2">
    <source>
        <dbReference type="EMBL" id="KFM22704.1"/>
    </source>
</evidence>
<organism evidence="2 3">
    <name type="scientific">Auxenochlorella protothecoides</name>
    <name type="common">Green microalga</name>
    <name type="synonym">Chlorella protothecoides</name>
    <dbReference type="NCBI Taxonomy" id="3075"/>
    <lineage>
        <taxon>Eukaryota</taxon>
        <taxon>Viridiplantae</taxon>
        <taxon>Chlorophyta</taxon>
        <taxon>core chlorophytes</taxon>
        <taxon>Trebouxiophyceae</taxon>
        <taxon>Chlorellales</taxon>
        <taxon>Chlorellaceae</taxon>
        <taxon>Auxenochlorella</taxon>
    </lineage>
</organism>
<gene>
    <name evidence="2" type="ORF">F751_6735</name>
</gene>
<evidence type="ECO:0000313" key="3">
    <source>
        <dbReference type="Proteomes" id="UP000028924"/>
    </source>
</evidence>
<evidence type="ECO:0000256" key="1">
    <source>
        <dbReference type="SAM" id="Phobius"/>
    </source>
</evidence>
<dbReference type="RefSeq" id="XP_011395560.1">
    <property type="nucleotide sequence ID" value="XM_011397258.1"/>
</dbReference>
<dbReference type="OrthoDB" id="196782at2759"/>
<dbReference type="GeneID" id="23618126"/>
<dbReference type="InterPro" id="IPR025461">
    <property type="entry name" value="ABA4-like"/>
</dbReference>
<sequence length="210" mass="22843">MYSMHAIVASAQCARGPATPTMCIAPRQGPQTNAHSLSQWTPRPPKHSFPHLRHESLYIASCTVEKRATRTPAWTLPAPCSDAILAGSTLYTVMIVALMLKAVLRREHTSFSLSLKAYVPLALLYGYTLALSWRPDLLGTLLPGSLAAGFQGGWNPQFFPRLEGIMAIFSRPDTALSVWLHVLATSLFSAQNLCRQVLVQPPAPGVNPPS</sequence>
<dbReference type="EMBL" id="KL662080">
    <property type="protein sequence ID" value="KFM22704.1"/>
    <property type="molecule type" value="Genomic_DNA"/>
</dbReference>
<dbReference type="Pfam" id="PF14108">
    <property type="entry name" value="ABA4-like"/>
    <property type="match status" value="1"/>
</dbReference>
<proteinExistence type="predicted"/>
<dbReference type="KEGG" id="apro:F751_6735"/>
<keyword evidence="3" id="KW-1185">Reference proteome</keyword>
<feature type="transmembrane region" description="Helical" evidence="1">
    <location>
        <begin position="83"/>
        <end position="103"/>
    </location>
</feature>
<accession>A0A087SAF0</accession>
<name>A0A087SAF0_AUXPR</name>
<dbReference type="AlphaFoldDB" id="A0A087SAF0"/>
<dbReference type="PANTHER" id="PTHR34543">
    <property type="entry name" value="PROTEIN ABA DEFICIENT 4, CHLOROPLASTIC"/>
    <property type="match status" value="1"/>
</dbReference>
<protein>
    <submittedName>
        <fullName evidence="2">Uncharacterized protein</fullName>
    </submittedName>
</protein>
<dbReference type="PANTHER" id="PTHR34543:SF1">
    <property type="entry name" value="PROTEIN ABA DEFICIENT 4, CHLOROPLASTIC"/>
    <property type="match status" value="1"/>
</dbReference>
<keyword evidence="1" id="KW-1133">Transmembrane helix</keyword>
<keyword evidence="1" id="KW-0812">Transmembrane</keyword>
<dbReference type="Proteomes" id="UP000028924">
    <property type="component" value="Unassembled WGS sequence"/>
</dbReference>
<reference evidence="2 3" key="1">
    <citation type="journal article" date="2014" name="BMC Genomics">
        <title>Oil accumulation mechanisms of the oleaginous microalga Chlorella protothecoides revealed through its genome, transcriptomes, and proteomes.</title>
        <authorList>
            <person name="Gao C."/>
            <person name="Wang Y."/>
            <person name="Shen Y."/>
            <person name="Yan D."/>
            <person name="He X."/>
            <person name="Dai J."/>
            <person name="Wu Q."/>
        </authorList>
    </citation>
    <scope>NUCLEOTIDE SEQUENCE [LARGE SCALE GENOMIC DNA]</scope>
    <source>
        <strain evidence="2 3">0710</strain>
    </source>
</reference>
<feature type="transmembrane region" description="Helical" evidence="1">
    <location>
        <begin position="115"/>
        <end position="133"/>
    </location>
</feature>